<dbReference type="GO" id="GO:0004810">
    <property type="term" value="F:CCA tRNA nucleotidyltransferase activity"/>
    <property type="evidence" value="ECO:0007669"/>
    <property type="project" value="InterPro"/>
</dbReference>
<dbReference type="Gene3D" id="1.10.3090.10">
    <property type="entry name" value="cca-adding enzyme, domain 2"/>
    <property type="match status" value="1"/>
</dbReference>
<dbReference type="GO" id="GO:0042245">
    <property type="term" value="P:RNA repair"/>
    <property type="evidence" value="ECO:0007669"/>
    <property type="project" value="UniProtKB-KW"/>
</dbReference>
<evidence type="ECO:0000256" key="6">
    <source>
        <dbReference type="ARBA" id="ARBA00022741"/>
    </source>
</evidence>
<organism evidence="14 15">
    <name type="scientific">endosymbiont of Lamellibrachia luymesi</name>
    <dbReference type="NCBI Taxonomy" id="2200907"/>
    <lineage>
        <taxon>Bacteria</taxon>
        <taxon>Pseudomonadati</taxon>
        <taxon>Pseudomonadota</taxon>
        <taxon>Gammaproteobacteria</taxon>
        <taxon>sulfur-oxidizing symbionts</taxon>
    </lineage>
</organism>
<dbReference type="AlphaFoldDB" id="A0A370DVR6"/>
<dbReference type="PIRSF" id="PIRSF000813">
    <property type="entry name" value="CCA_bact"/>
    <property type="match status" value="1"/>
</dbReference>
<comment type="cofactor">
    <cofactor evidence="1">
        <name>Mg(2+)</name>
        <dbReference type="ChEBI" id="CHEBI:18420"/>
    </cofactor>
</comment>
<evidence type="ECO:0000259" key="12">
    <source>
        <dbReference type="Pfam" id="PF01743"/>
    </source>
</evidence>
<keyword evidence="9" id="KW-0460">Magnesium</keyword>
<dbReference type="PANTHER" id="PTHR47545">
    <property type="entry name" value="MULTIFUNCTIONAL CCA PROTEIN"/>
    <property type="match status" value="1"/>
</dbReference>
<evidence type="ECO:0000256" key="7">
    <source>
        <dbReference type="ARBA" id="ARBA00022800"/>
    </source>
</evidence>
<evidence type="ECO:0000256" key="5">
    <source>
        <dbReference type="ARBA" id="ARBA00022723"/>
    </source>
</evidence>
<evidence type="ECO:0000259" key="13">
    <source>
        <dbReference type="Pfam" id="PF12627"/>
    </source>
</evidence>
<dbReference type="SUPFAM" id="SSF81891">
    <property type="entry name" value="Poly A polymerase C-terminal region-like"/>
    <property type="match status" value="1"/>
</dbReference>
<keyword evidence="3" id="KW-0819">tRNA processing</keyword>
<evidence type="ECO:0000256" key="10">
    <source>
        <dbReference type="ARBA" id="ARBA00022884"/>
    </source>
</evidence>
<comment type="caution">
    <text evidence="14">The sequence shown here is derived from an EMBL/GenBank/DDBJ whole genome shotgun (WGS) entry which is preliminary data.</text>
</comment>
<evidence type="ECO:0000313" key="15">
    <source>
        <dbReference type="Proteomes" id="UP000255508"/>
    </source>
</evidence>
<evidence type="ECO:0000256" key="8">
    <source>
        <dbReference type="ARBA" id="ARBA00022840"/>
    </source>
</evidence>
<protein>
    <submittedName>
        <fullName evidence="14">Rhodanese</fullName>
    </submittedName>
</protein>
<evidence type="ECO:0000256" key="3">
    <source>
        <dbReference type="ARBA" id="ARBA00022694"/>
    </source>
</evidence>
<keyword evidence="7" id="KW-0692">RNA repair</keyword>
<keyword evidence="5" id="KW-0479">Metal-binding</keyword>
<dbReference type="SUPFAM" id="SSF81301">
    <property type="entry name" value="Nucleotidyltransferase"/>
    <property type="match status" value="1"/>
</dbReference>
<keyword evidence="4" id="KW-0548">Nucleotidyltransferase</keyword>
<dbReference type="InterPro" id="IPR002646">
    <property type="entry name" value="PolA_pol_head_dom"/>
</dbReference>
<dbReference type="PANTHER" id="PTHR47545:SF1">
    <property type="entry name" value="MULTIFUNCTIONAL CCA PROTEIN"/>
    <property type="match status" value="1"/>
</dbReference>
<dbReference type="GO" id="GO:0005524">
    <property type="term" value="F:ATP binding"/>
    <property type="evidence" value="ECO:0007669"/>
    <property type="project" value="UniProtKB-KW"/>
</dbReference>
<feature type="domain" description="Poly A polymerase head" evidence="12">
    <location>
        <begin position="26"/>
        <end position="145"/>
    </location>
</feature>
<dbReference type="EMBL" id="QFXD01000245">
    <property type="protein sequence ID" value="RDH88782.1"/>
    <property type="molecule type" value="Genomic_DNA"/>
</dbReference>
<dbReference type="GO" id="GO:0001680">
    <property type="term" value="P:tRNA 3'-terminal CCA addition"/>
    <property type="evidence" value="ECO:0007669"/>
    <property type="project" value="InterPro"/>
</dbReference>
<dbReference type="Pfam" id="PF01743">
    <property type="entry name" value="PolyA_pol"/>
    <property type="match status" value="1"/>
</dbReference>
<reference evidence="14 15" key="1">
    <citation type="journal article" date="2018" name="ISME J.">
        <title>Endosymbiont genomes yield clues of tubeworm success.</title>
        <authorList>
            <person name="Li Y."/>
            <person name="Liles M.R."/>
            <person name="Halanych K.M."/>
        </authorList>
    </citation>
    <scope>NUCLEOTIDE SEQUENCE [LARGE SCALE GENOMIC DNA]</scope>
    <source>
        <strain evidence="14">A1422</strain>
    </source>
</reference>
<feature type="domain" description="tRNA nucleotidyltransferase/poly(A) polymerase RNA and SrmB- binding" evidence="13">
    <location>
        <begin position="172"/>
        <end position="233"/>
    </location>
</feature>
<dbReference type="InterPro" id="IPR043519">
    <property type="entry name" value="NT_sf"/>
</dbReference>
<sequence>MAVTGRCGSCSRKSGSDGKRGFGVKIYLVGGAVRDRLLGLPVYDRDWVVVGATAKQMVDAGYQSMPGNFPVFIHPESGDEYALARTEVKTGPGYHGFEVDAGPDITLEQDLLRRDLTINALAEDADGNIIDLCHGRDDLDEGLLRHITPAFTEDPVRLLRIARFAAKLGQWGFRVVHGTHDLMKKMAASDDLPNLKSERVWREMKKALAQPQPWRFFEVLHQCGVLQRLFPVLGETMGDAAAHGHPSPKAAMAPLHRAVALTEDLRVRFVAVMFAGLVRTGEMAEFSRQLPVEREFTDLLEWVLAHGVELDAETSAENLLRIVARLKPMQQPERYRAFEQSCHALWPEKMKTAWPRLELAGQVVSSVDVQALRRTGLEGAALGDALQHARVEMLQERLSDF</sequence>
<keyword evidence="2 11" id="KW-0808">Transferase</keyword>
<dbReference type="Pfam" id="PF12627">
    <property type="entry name" value="PolyA_pol_RNAbd"/>
    <property type="match status" value="1"/>
</dbReference>
<evidence type="ECO:0000256" key="4">
    <source>
        <dbReference type="ARBA" id="ARBA00022695"/>
    </source>
</evidence>
<evidence type="ECO:0000256" key="11">
    <source>
        <dbReference type="RuleBase" id="RU003953"/>
    </source>
</evidence>
<keyword evidence="6" id="KW-0547">Nucleotide-binding</keyword>
<evidence type="ECO:0000256" key="1">
    <source>
        <dbReference type="ARBA" id="ARBA00001946"/>
    </source>
</evidence>
<keyword evidence="10 11" id="KW-0694">RNA-binding</keyword>
<evidence type="ECO:0000313" key="14">
    <source>
        <dbReference type="EMBL" id="RDH88782.1"/>
    </source>
</evidence>
<proteinExistence type="inferred from homology"/>
<evidence type="ECO:0000256" key="2">
    <source>
        <dbReference type="ARBA" id="ARBA00022679"/>
    </source>
</evidence>
<dbReference type="Gene3D" id="3.30.460.10">
    <property type="entry name" value="Beta Polymerase, domain 2"/>
    <property type="match status" value="1"/>
</dbReference>
<accession>A0A370DVR6</accession>
<dbReference type="GO" id="GO:0046872">
    <property type="term" value="F:metal ion binding"/>
    <property type="evidence" value="ECO:0007669"/>
    <property type="project" value="UniProtKB-KW"/>
</dbReference>
<dbReference type="InterPro" id="IPR032828">
    <property type="entry name" value="PolyA_RNA-bd"/>
</dbReference>
<name>A0A370DVR6_9GAMM</name>
<dbReference type="GO" id="GO:0003723">
    <property type="term" value="F:RNA binding"/>
    <property type="evidence" value="ECO:0007669"/>
    <property type="project" value="UniProtKB-KW"/>
</dbReference>
<dbReference type="Proteomes" id="UP000255508">
    <property type="component" value="Unassembled WGS sequence"/>
</dbReference>
<keyword evidence="8" id="KW-0067">ATP-binding</keyword>
<dbReference type="InterPro" id="IPR012006">
    <property type="entry name" value="CCA_bact"/>
</dbReference>
<evidence type="ECO:0000256" key="9">
    <source>
        <dbReference type="ARBA" id="ARBA00022842"/>
    </source>
</evidence>
<comment type="similarity">
    <text evidence="11">Belongs to the tRNA nucleotidyltransferase/poly(A) polymerase family.</text>
</comment>
<gene>
    <name evidence="14" type="ORF">DIZ79_14455</name>
</gene>
<dbReference type="InterPro" id="IPR050124">
    <property type="entry name" value="tRNA_CCA-adding_enzyme"/>
</dbReference>